<dbReference type="PANTHER" id="PTHR33879:SF3">
    <property type="entry name" value="17.6 KDA CLASS II HEAT SHOCK PROTEIN-RELATED"/>
    <property type="match status" value="1"/>
</dbReference>
<comment type="caution">
    <text evidence="1">The sequence shown here is derived from an EMBL/GenBank/DDBJ whole genome shotgun (WGS) entry which is preliminary data.</text>
</comment>
<dbReference type="PANTHER" id="PTHR33879">
    <property type="entry name" value="17.6 KDA CLASS II HEAT SHOCK PROTEIN-RELATED"/>
    <property type="match status" value="1"/>
</dbReference>
<keyword evidence="2" id="KW-1185">Reference proteome</keyword>
<dbReference type="OrthoDB" id="1922291at2759"/>
<dbReference type="AlphaFoldDB" id="A0A9D4U9V3"/>
<protein>
    <submittedName>
        <fullName evidence="1">Uncharacterized protein</fullName>
    </submittedName>
</protein>
<feature type="non-terminal residue" evidence="1">
    <location>
        <position position="1"/>
    </location>
</feature>
<evidence type="ECO:0000313" key="1">
    <source>
        <dbReference type="EMBL" id="KAI5063702.1"/>
    </source>
</evidence>
<evidence type="ECO:0000313" key="2">
    <source>
        <dbReference type="Proteomes" id="UP000886520"/>
    </source>
</evidence>
<dbReference type="EMBL" id="JABFUD020000021">
    <property type="protein sequence ID" value="KAI5063702.1"/>
    <property type="molecule type" value="Genomic_DNA"/>
</dbReference>
<accession>A0A9D4U9V3</accession>
<dbReference type="Proteomes" id="UP000886520">
    <property type="component" value="Chromosome 21"/>
</dbReference>
<reference evidence="1" key="1">
    <citation type="submission" date="2021-01" db="EMBL/GenBank/DDBJ databases">
        <title>Adiantum capillus-veneris genome.</title>
        <authorList>
            <person name="Fang Y."/>
            <person name="Liao Q."/>
        </authorList>
    </citation>
    <scope>NUCLEOTIDE SEQUENCE</scope>
    <source>
        <strain evidence="1">H3</strain>
        <tissue evidence="1">Leaf</tissue>
    </source>
</reference>
<sequence length="196" mass="21491">SPPLTHCRSQVPNGGCPFLLLLCPYLVKMVEKSTRISVRYDIGAALRQAGVLKRLRRMPHIFSRMLELPVVADSVVQVQEDPHALYFKVTLPPPLPAPDCIRAQIIHIVPGVTQVSVAGAQLGTAHLEELDVPLWRCRLPPCSIPEASTAACNGDGLLVLTVPKSDPAPSLLPWHSWQQVRNNQWARASPTGVKVR</sequence>
<name>A0A9D4U9V3_ADICA</name>
<proteinExistence type="predicted"/>
<organism evidence="1 2">
    <name type="scientific">Adiantum capillus-veneris</name>
    <name type="common">Maidenhair fern</name>
    <dbReference type="NCBI Taxonomy" id="13818"/>
    <lineage>
        <taxon>Eukaryota</taxon>
        <taxon>Viridiplantae</taxon>
        <taxon>Streptophyta</taxon>
        <taxon>Embryophyta</taxon>
        <taxon>Tracheophyta</taxon>
        <taxon>Polypodiopsida</taxon>
        <taxon>Polypodiidae</taxon>
        <taxon>Polypodiales</taxon>
        <taxon>Pteridineae</taxon>
        <taxon>Pteridaceae</taxon>
        <taxon>Vittarioideae</taxon>
        <taxon>Adiantum</taxon>
    </lineage>
</organism>
<gene>
    <name evidence="1" type="ORF">GOP47_0022249</name>
</gene>